<evidence type="ECO:0000313" key="5">
    <source>
        <dbReference type="EMBL" id="KAJ5546943.1"/>
    </source>
</evidence>
<accession>A0AAD6GJ05</accession>
<dbReference type="InterPro" id="IPR002110">
    <property type="entry name" value="Ankyrin_rpt"/>
</dbReference>
<organism evidence="5 6">
    <name type="scientific">Penicillium frequentans</name>
    <dbReference type="NCBI Taxonomy" id="3151616"/>
    <lineage>
        <taxon>Eukaryota</taxon>
        <taxon>Fungi</taxon>
        <taxon>Dikarya</taxon>
        <taxon>Ascomycota</taxon>
        <taxon>Pezizomycotina</taxon>
        <taxon>Eurotiomycetes</taxon>
        <taxon>Eurotiomycetidae</taxon>
        <taxon>Eurotiales</taxon>
        <taxon>Aspergillaceae</taxon>
        <taxon>Penicillium</taxon>
    </lineage>
</organism>
<keyword evidence="6" id="KW-1185">Reference proteome</keyword>
<feature type="domain" description="Clr5" evidence="4">
    <location>
        <begin position="3"/>
        <end position="55"/>
    </location>
</feature>
<dbReference type="Pfam" id="PF14420">
    <property type="entry name" value="Clr5"/>
    <property type="match status" value="1"/>
</dbReference>
<sequence>MASQQWDLHKSEIERLYIHESKTLAEVMSCMAIQYSWHKSKAQYTRKLHGWGFRKHSQQIDHAWISKRVAKRKRNGKESEVFVDGVQIPAAKITKSKYREGYVPMIMQHAPSPRTPEGYLVATPQTPGMCVSWNSSFPWLQFINFLQSPQEQDVSSPAPSLFVDSSRHGNAITKGANFELMQRLSSIVPWTKLQHPLNIHSGSRTSATLSILMPEIEQGQHDILSTNLSNSKSGLRDHLSVVLYLISNNLTSQDPEQYIEDRVERDDKLILKLLKDTGWDDLRHLKVLLSTREPTAESITEKVFACALRSHDFEILENMLRSGMSPNRLVEVVNKYGTVLFLSPLQFATHEEGSVHLINLLIKYGADVNFSIGDNGETALYFAIIRRNKPAVRALLLQGATVTWECARSAAAVKPEEMLEYSLIEGSLIKDSLIEDMINIYLEQGLDTKQDDPEILVPAVVAGNVPMIELFLAKGAKLNGLTSGFSSSEHPSLHTTLLGRAVTTGKIDTVRLLTHVSIGTHRHPIPSSYISPLALAAMYGLNDISEVLLSSGADIRAADEEEFTLLERAARNENPALCQMLIKHGAKVDRRPHDTQKLPSALMTAVRRNDMETIDVLINSNARMDDLFEMAPDTVLAAAVEVGDEAVMNKLINAGARVIGLEIEKIGNLQTAKFLKKIECLPNILFSSGPKLLAAAISDRDDDLAHFLLYNKADEGHQPVQTDTISCTQTPLRAAIQLQNTTFIQVLLERGAEVTDGVLTDAMEKNIELLPVLLLGFSGKAPTAVAHALLETSIVGLESLREANVDPTGAPQVLEHLIFDDLLGFSAGSVLEIAAWKSKSKYFKYILEWKSAAQLTWHPEDVARALTVAIFSGNHDYVVDLMHLDFDVSCDTEIDPVFYEFGEVAGMAYTPLQAAVKAQLVWVVRDLLKRADVNYLGKGPLRRTPLQLAVEHGNMEIFNILIDHGADVNAPAAFNGGATALQIAAMHGYIGIAQRLLDLGADVNQEPAYLNGRTALMGAAEHGRIDMLHMLLTRGALVVGEHDGHDYEDYYSEAVELAESHGHYAAAKLLASFKDSVELSV</sequence>
<evidence type="ECO:0000256" key="3">
    <source>
        <dbReference type="PROSITE-ProRule" id="PRU00023"/>
    </source>
</evidence>
<feature type="repeat" description="ANK" evidence="3">
    <location>
        <begin position="528"/>
        <end position="560"/>
    </location>
</feature>
<dbReference type="PROSITE" id="PS50088">
    <property type="entry name" value="ANK_REPEAT"/>
    <property type="match status" value="5"/>
</dbReference>
<dbReference type="PROSITE" id="PS50297">
    <property type="entry name" value="ANK_REP_REGION"/>
    <property type="match status" value="5"/>
</dbReference>
<protein>
    <recommendedName>
        <fullName evidence="4">Clr5 domain-containing protein</fullName>
    </recommendedName>
</protein>
<dbReference type="SMART" id="SM00248">
    <property type="entry name" value="ANK"/>
    <property type="match status" value="15"/>
</dbReference>
<evidence type="ECO:0000256" key="1">
    <source>
        <dbReference type="ARBA" id="ARBA00022737"/>
    </source>
</evidence>
<name>A0AAD6GJ05_9EURO</name>
<dbReference type="Gene3D" id="1.25.40.20">
    <property type="entry name" value="Ankyrin repeat-containing domain"/>
    <property type="match status" value="3"/>
</dbReference>
<dbReference type="GO" id="GO:0005737">
    <property type="term" value="C:cytoplasm"/>
    <property type="evidence" value="ECO:0007669"/>
    <property type="project" value="TreeGrafter"/>
</dbReference>
<dbReference type="PANTHER" id="PTHR24198">
    <property type="entry name" value="ANKYRIN REPEAT AND PROTEIN KINASE DOMAIN-CONTAINING PROTEIN"/>
    <property type="match status" value="1"/>
</dbReference>
<dbReference type="InterPro" id="IPR036770">
    <property type="entry name" value="Ankyrin_rpt-contain_sf"/>
</dbReference>
<feature type="repeat" description="ANK" evidence="3">
    <location>
        <begin position="375"/>
        <end position="402"/>
    </location>
</feature>
<dbReference type="AlphaFoldDB" id="A0AAD6GJ05"/>
<feature type="repeat" description="ANK" evidence="3">
    <location>
        <begin position="1011"/>
        <end position="1036"/>
    </location>
</feature>
<proteinExistence type="predicted"/>
<dbReference type="InterPro" id="IPR025676">
    <property type="entry name" value="Clr5_dom"/>
</dbReference>
<feature type="repeat" description="ANK" evidence="3">
    <location>
        <begin position="976"/>
        <end position="1008"/>
    </location>
</feature>
<evidence type="ECO:0000313" key="6">
    <source>
        <dbReference type="Proteomes" id="UP001220324"/>
    </source>
</evidence>
<dbReference type="SUPFAM" id="SSF48403">
    <property type="entry name" value="Ankyrin repeat"/>
    <property type="match status" value="3"/>
</dbReference>
<dbReference type="Pfam" id="PF12796">
    <property type="entry name" value="Ank_2"/>
    <property type="match status" value="3"/>
</dbReference>
<comment type="caution">
    <text evidence="5">The sequence shown here is derived from an EMBL/GenBank/DDBJ whole genome shotgun (WGS) entry which is preliminary data.</text>
</comment>
<dbReference type="EMBL" id="JAQIZZ010000003">
    <property type="protein sequence ID" value="KAJ5546943.1"/>
    <property type="molecule type" value="Genomic_DNA"/>
</dbReference>
<evidence type="ECO:0000259" key="4">
    <source>
        <dbReference type="Pfam" id="PF14420"/>
    </source>
</evidence>
<dbReference type="PANTHER" id="PTHR24198:SF191">
    <property type="entry name" value="RABANKYRIN-5-LIKE"/>
    <property type="match status" value="1"/>
</dbReference>
<keyword evidence="1" id="KW-0677">Repeat</keyword>
<feature type="repeat" description="ANK" evidence="3">
    <location>
        <begin position="941"/>
        <end position="973"/>
    </location>
</feature>
<dbReference type="Pfam" id="PF00023">
    <property type="entry name" value="Ank"/>
    <property type="match status" value="1"/>
</dbReference>
<evidence type="ECO:0000256" key="2">
    <source>
        <dbReference type="ARBA" id="ARBA00023043"/>
    </source>
</evidence>
<dbReference type="Proteomes" id="UP001220324">
    <property type="component" value="Unassembled WGS sequence"/>
</dbReference>
<keyword evidence="2 3" id="KW-0040">ANK repeat</keyword>
<reference evidence="5 6" key="1">
    <citation type="journal article" date="2023" name="IMA Fungus">
        <title>Comparative genomic study of the Penicillium genus elucidates a diverse pangenome and 15 lateral gene transfer events.</title>
        <authorList>
            <person name="Petersen C."/>
            <person name="Sorensen T."/>
            <person name="Nielsen M.R."/>
            <person name="Sondergaard T.E."/>
            <person name="Sorensen J.L."/>
            <person name="Fitzpatrick D.A."/>
            <person name="Frisvad J.C."/>
            <person name="Nielsen K.L."/>
        </authorList>
    </citation>
    <scope>NUCLEOTIDE SEQUENCE [LARGE SCALE GENOMIC DNA]</scope>
    <source>
        <strain evidence="5 6">IBT 35679</strain>
    </source>
</reference>
<gene>
    <name evidence="5" type="ORF">N7494_004528</name>
</gene>